<comment type="caution">
    <text evidence="2">The sequence shown here is derived from an EMBL/GenBank/DDBJ whole genome shotgun (WGS) entry which is preliminary data.</text>
</comment>
<sequence>MRRIAHCVQEEANTMALTVESALSLEVFSRVPLTLFAGEENLHRSVRWVHPVEIPDIANFLKGERCS</sequence>
<reference evidence="2 3" key="1">
    <citation type="journal article" date="2020" name="Int. J. Syst. Evol. Microbiol.">
        <title>Reclassification of Streptomyces castelarensis and Streptomyces sporoclivatus as later heterotypic synonyms of Streptomyces antimycoticus.</title>
        <authorList>
            <person name="Komaki H."/>
            <person name="Tamura T."/>
        </authorList>
    </citation>
    <scope>NUCLEOTIDE SEQUENCE [LARGE SCALE GENOMIC DNA]</scope>
    <source>
        <strain evidence="2 3">NBRC 13459</strain>
    </source>
</reference>
<organism evidence="2 3">
    <name type="scientific">Streptomyces violaceusniger</name>
    <dbReference type="NCBI Taxonomy" id="68280"/>
    <lineage>
        <taxon>Bacteria</taxon>
        <taxon>Bacillati</taxon>
        <taxon>Actinomycetota</taxon>
        <taxon>Actinomycetes</taxon>
        <taxon>Kitasatosporales</taxon>
        <taxon>Streptomycetaceae</taxon>
        <taxon>Streptomyces</taxon>
        <taxon>Streptomyces violaceusniger group</taxon>
    </lineage>
</organism>
<gene>
    <name evidence="2" type="ORF">SVIO_105040</name>
</gene>
<dbReference type="EMBL" id="BJHW01000002">
    <property type="protein sequence ID" value="GDY59881.1"/>
    <property type="molecule type" value="Genomic_DNA"/>
</dbReference>
<keyword evidence="3" id="KW-1185">Reference proteome</keyword>
<feature type="domain" description="Purine catabolism PurC-like" evidence="1">
    <location>
        <begin position="23"/>
        <end position="64"/>
    </location>
</feature>
<proteinExistence type="predicted"/>
<accession>A0A4D4LE68</accession>
<protein>
    <recommendedName>
        <fullName evidence="1">Purine catabolism PurC-like domain-containing protein</fullName>
    </recommendedName>
</protein>
<evidence type="ECO:0000313" key="2">
    <source>
        <dbReference type="EMBL" id="GDY59881.1"/>
    </source>
</evidence>
<dbReference type="Pfam" id="PF07905">
    <property type="entry name" value="PucR"/>
    <property type="match status" value="1"/>
</dbReference>
<evidence type="ECO:0000313" key="3">
    <source>
        <dbReference type="Proteomes" id="UP000301309"/>
    </source>
</evidence>
<dbReference type="AlphaFoldDB" id="A0A4D4LE68"/>
<name>A0A4D4LE68_STRVO</name>
<dbReference type="Proteomes" id="UP000301309">
    <property type="component" value="Unassembled WGS sequence"/>
</dbReference>
<evidence type="ECO:0000259" key="1">
    <source>
        <dbReference type="Pfam" id="PF07905"/>
    </source>
</evidence>
<dbReference type="InterPro" id="IPR012914">
    <property type="entry name" value="PucR_dom"/>
</dbReference>